<comment type="caution">
    <text evidence="1">The sequence shown here is derived from an EMBL/GenBank/DDBJ whole genome shotgun (WGS) entry which is preliminary data.</text>
</comment>
<organism evidence="1 2">
    <name type="scientific">Ambrosiozyma monospora</name>
    <name type="common">Yeast</name>
    <name type="synonym">Endomycopsis monosporus</name>
    <dbReference type="NCBI Taxonomy" id="43982"/>
    <lineage>
        <taxon>Eukaryota</taxon>
        <taxon>Fungi</taxon>
        <taxon>Dikarya</taxon>
        <taxon>Ascomycota</taxon>
        <taxon>Saccharomycotina</taxon>
        <taxon>Pichiomycetes</taxon>
        <taxon>Pichiales</taxon>
        <taxon>Pichiaceae</taxon>
        <taxon>Ambrosiozyma</taxon>
    </lineage>
</organism>
<gene>
    <name evidence="1" type="ORF">Amon02_000148900</name>
</gene>
<dbReference type="EMBL" id="BSXS01000731">
    <property type="protein sequence ID" value="GME73675.1"/>
    <property type="molecule type" value="Genomic_DNA"/>
</dbReference>
<sequence length="225" mass="25980">MLTGLTMIKSGLQHRTNTTSTVHIDSTHSQQQVYMMSSFAGSFKSLVSLDTLLPRLSSPATSVPSIRISLPIPSFLQPQQQNVDPRLEELGNQLAENPTETPFFHDNGILKAAPKKKVSHMKRRQRLYAPGKKQIKFNHNLNRCPACGHYKRSHFLCMNCVSQIKQLWKREDAKLKPEPYKEEFSNPLDEKVLYPGKTERDRERRLREKEYLVQRPKTLPVETKK</sequence>
<name>A0ACB5SUT1_AMBMO</name>
<keyword evidence="2" id="KW-1185">Reference proteome</keyword>
<accession>A0ACB5SUT1</accession>
<protein>
    <submittedName>
        <fullName evidence="1">Unnamed protein product</fullName>
    </submittedName>
</protein>
<reference evidence="1" key="1">
    <citation type="submission" date="2023-04" db="EMBL/GenBank/DDBJ databases">
        <title>Ambrosiozyma monospora NBRC 10751.</title>
        <authorList>
            <person name="Ichikawa N."/>
            <person name="Sato H."/>
            <person name="Tonouchi N."/>
        </authorList>
    </citation>
    <scope>NUCLEOTIDE SEQUENCE</scope>
    <source>
        <strain evidence="1">NBRC 10751</strain>
    </source>
</reference>
<evidence type="ECO:0000313" key="1">
    <source>
        <dbReference type="EMBL" id="GME73675.1"/>
    </source>
</evidence>
<evidence type="ECO:0000313" key="2">
    <source>
        <dbReference type="Proteomes" id="UP001165064"/>
    </source>
</evidence>
<proteinExistence type="predicted"/>
<dbReference type="Proteomes" id="UP001165064">
    <property type="component" value="Unassembled WGS sequence"/>
</dbReference>